<dbReference type="Proteomes" id="UP000291101">
    <property type="component" value="Unassembled WGS sequence"/>
</dbReference>
<proteinExistence type="predicted"/>
<reference evidence="2 3" key="1">
    <citation type="submission" date="2019-01" db="EMBL/GenBank/DDBJ databases">
        <title>Novel species of Nocardioides.</title>
        <authorList>
            <person name="Liu Q."/>
            <person name="X Y.-H."/>
        </authorList>
    </citation>
    <scope>NUCLEOTIDE SEQUENCE [LARGE SCALE GENOMIC DNA]</scope>
    <source>
        <strain evidence="2 3">HLT2-9</strain>
    </source>
</reference>
<dbReference type="InterPro" id="IPR050508">
    <property type="entry name" value="Methyltransf_Superfamily"/>
</dbReference>
<sequence>MAEALWTGVARAYAQSFAGLCAGAAPALMDGLPRHGRLLDVGCGTGNLVRLARSAGIDAIGVEPDPEMAALAGAVLGSSEDVVVAGLPDLPWADDGFAVVIAAFVLNHVDHPRDAARELARVAAPGGHVRATIWGRTPPPQAVMWSGLLDEVDAVRPPVPRLPADRDFDRSPDGLADLLSEAGLAVTAADTLAWQWRVAPDDLWAGLTSIGNFAVLWRAQSRDVQIRLREAYDAVRGPWRDGEDFVFDVECVSVEARVPRS</sequence>
<organism evidence="2 3">
    <name type="scientific">Nocardioides zhouii</name>
    <dbReference type="NCBI Taxonomy" id="1168729"/>
    <lineage>
        <taxon>Bacteria</taxon>
        <taxon>Bacillati</taxon>
        <taxon>Actinomycetota</taxon>
        <taxon>Actinomycetes</taxon>
        <taxon>Propionibacteriales</taxon>
        <taxon>Nocardioidaceae</taxon>
        <taxon>Nocardioides</taxon>
    </lineage>
</organism>
<dbReference type="InterPro" id="IPR029063">
    <property type="entry name" value="SAM-dependent_MTases_sf"/>
</dbReference>
<dbReference type="InterPro" id="IPR013216">
    <property type="entry name" value="Methyltransf_11"/>
</dbReference>
<dbReference type="AlphaFoldDB" id="A0A4Q2SN56"/>
<dbReference type="PANTHER" id="PTHR42912:SF80">
    <property type="entry name" value="METHYLTRANSFERASE DOMAIN-CONTAINING PROTEIN"/>
    <property type="match status" value="1"/>
</dbReference>
<dbReference type="GO" id="GO:0032259">
    <property type="term" value="P:methylation"/>
    <property type="evidence" value="ECO:0007669"/>
    <property type="project" value="UniProtKB-KW"/>
</dbReference>
<dbReference type="RefSeq" id="WP_129427867.1">
    <property type="nucleotide sequence ID" value="NZ_SDWV01000017.1"/>
</dbReference>
<dbReference type="SUPFAM" id="SSF53335">
    <property type="entry name" value="S-adenosyl-L-methionine-dependent methyltransferases"/>
    <property type="match status" value="1"/>
</dbReference>
<dbReference type="Gene3D" id="3.40.50.150">
    <property type="entry name" value="Vaccinia Virus protein VP39"/>
    <property type="match status" value="1"/>
</dbReference>
<dbReference type="GO" id="GO:0008757">
    <property type="term" value="F:S-adenosylmethionine-dependent methyltransferase activity"/>
    <property type="evidence" value="ECO:0007669"/>
    <property type="project" value="InterPro"/>
</dbReference>
<evidence type="ECO:0000313" key="2">
    <source>
        <dbReference type="EMBL" id="RYC07176.1"/>
    </source>
</evidence>
<comment type="caution">
    <text evidence="2">The sequence shown here is derived from an EMBL/GenBank/DDBJ whole genome shotgun (WGS) entry which is preliminary data.</text>
</comment>
<evidence type="ECO:0000259" key="1">
    <source>
        <dbReference type="Pfam" id="PF08241"/>
    </source>
</evidence>
<keyword evidence="2" id="KW-0808">Transferase</keyword>
<dbReference type="CDD" id="cd02440">
    <property type="entry name" value="AdoMet_MTases"/>
    <property type="match status" value="1"/>
</dbReference>
<keyword evidence="2" id="KW-0489">Methyltransferase</keyword>
<feature type="domain" description="Methyltransferase type 11" evidence="1">
    <location>
        <begin position="39"/>
        <end position="129"/>
    </location>
</feature>
<protein>
    <submittedName>
        <fullName evidence="2">Class I SAM-dependent methyltransferase</fullName>
    </submittedName>
</protein>
<dbReference type="OrthoDB" id="448116at2"/>
<dbReference type="EMBL" id="SDWV01000017">
    <property type="protein sequence ID" value="RYC07176.1"/>
    <property type="molecule type" value="Genomic_DNA"/>
</dbReference>
<keyword evidence="3" id="KW-1185">Reference proteome</keyword>
<dbReference type="Pfam" id="PF08241">
    <property type="entry name" value="Methyltransf_11"/>
    <property type="match status" value="1"/>
</dbReference>
<evidence type="ECO:0000313" key="3">
    <source>
        <dbReference type="Proteomes" id="UP000291101"/>
    </source>
</evidence>
<gene>
    <name evidence="2" type="ORF">EUA94_15895</name>
</gene>
<dbReference type="PANTHER" id="PTHR42912">
    <property type="entry name" value="METHYLTRANSFERASE"/>
    <property type="match status" value="1"/>
</dbReference>
<accession>A0A4Q2SN56</accession>
<name>A0A4Q2SN56_9ACTN</name>